<dbReference type="SUPFAM" id="SSF49899">
    <property type="entry name" value="Concanavalin A-like lectins/glucanases"/>
    <property type="match status" value="1"/>
</dbReference>
<feature type="domain" description="Clostridium neurotoxin receptor binding N-terminal" evidence="1">
    <location>
        <begin position="77"/>
        <end position="207"/>
    </location>
</feature>
<dbReference type="AlphaFoldDB" id="A0A0F9N7W1"/>
<comment type="caution">
    <text evidence="2">The sequence shown here is derived from an EMBL/GenBank/DDBJ whole genome shotgun (WGS) entry which is preliminary data.</text>
</comment>
<accession>A0A0F9N7W1</accession>
<dbReference type="InterPro" id="IPR013320">
    <property type="entry name" value="ConA-like_dom_sf"/>
</dbReference>
<dbReference type="EMBL" id="LAZR01008627">
    <property type="protein sequence ID" value="KKM77537.1"/>
    <property type="molecule type" value="Genomic_DNA"/>
</dbReference>
<sequence length="357" mass="37342">MEGEDILSTGFFFKDTKMPNETRPMRPDDGWPYSHLNGGSAAFSHLMDSPGANQSWFVTGFILTGGGIADGFSFLRRASLRFNGNSDTFSVSTNSALEPGAGDFAIVFGIKAAADAISLSDLIDKDDSGDGWLVGIDANGKLYCTVDDGATAPVTITSRNVVNDNILHWVVINIEAGETDGLTMYVDNVSASAAVDISSVGNIDSGVALIINGGASKTFDISVFGLYDEILTSAEMETLWAGGAGSKFIGTETNLSAAWNLDEGVGTAHADLVGANNGVSSGTGWIDGIGFPVDPHTLKKSIKYNVAVLSASVEGVIGNTVVNFPHAIKIGRNNPIRIDETDGAFGLELYGFVGSYV</sequence>
<organism evidence="2">
    <name type="scientific">marine sediment metagenome</name>
    <dbReference type="NCBI Taxonomy" id="412755"/>
    <lineage>
        <taxon>unclassified sequences</taxon>
        <taxon>metagenomes</taxon>
        <taxon>ecological metagenomes</taxon>
    </lineage>
</organism>
<dbReference type="Pfam" id="PF07953">
    <property type="entry name" value="Toxin_R_bind_N"/>
    <property type="match status" value="1"/>
</dbReference>
<proteinExistence type="predicted"/>
<gene>
    <name evidence="2" type="ORF">LCGC14_1368980</name>
</gene>
<name>A0A0F9N7W1_9ZZZZ</name>
<protein>
    <recommendedName>
        <fullName evidence="1">Clostridium neurotoxin receptor binding N-terminal domain-containing protein</fullName>
    </recommendedName>
</protein>
<evidence type="ECO:0000313" key="2">
    <source>
        <dbReference type="EMBL" id="KKM77537.1"/>
    </source>
</evidence>
<dbReference type="Gene3D" id="2.60.120.200">
    <property type="match status" value="1"/>
</dbReference>
<reference evidence="2" key="1">
    <citation type="journal article" date="2015" name="Nature">
        <title>Complex archaea that bridge the gap between prokaryotes and eukaryotes.</title>
        <authorList>
            <person name="Spang A."/>
            <person name="Saw J.H."/>
            <person name="Jorgensen S.L."/>
            <person name="Zaremba-Niedzwiedzka K."/>
            <person name="Martijn J."/>
            <person name="Lind A.E."/>
            <person name="van Eijk R."/>
            <person name="Schleper C."/>
            <person name="Guy L."/>
            <person name="Ettema T.J."/>
        </authorList>
    </citation>
    <scope>NUCLEOTIDE SEQUENCE</scope>
</reference>
<evidence type="ECO:0000259" key="1">
    <source>
        <dbReference type="Pfam" id="PF07953"/>
    </source>
</evidence>
<dbReference type="InterPro" id="IPR012928">
    <property type="entry name" value="Toxin_rcpt-bd_N"/>
</dbReference>